<comment type="caution">
    <text evidence="1">The sequence shown here is derived from an EMBL/GenBank/DDBJ whole genome shotgun (WGS) entry which is preliminary data.</text>
</comment>
<proteinExistence type="predicted"/>
<evidence type="ECO:0000313" key="2">
    <source>
        <dbReference type="Proteomes" id="UP000610611"/>
    </source>
</evidence>
<sequence>MGTLYFIFIREFYPFINNRCWFSLLCVSGAVTGLPEVFTTDNDQNVMSLYSVSFVRPVPFSATLQQQIEDNKQAELAVRVPSGYHDTAEQLAEDRGMSTAEFVRTAFENFSPTELKREECQTCSRIRRLLSLVTAHVVAG</sequence>
<dbReference type="RefSeq" id="WP_170083128.1">
    <property type="nucleotide sequence ID" value="NZ_WOWB01000001.1"/>
</dbReference>
<gene>
    <name evidence="1" type="ORF">GOC83_07450</name>
</gene>
<protein>
    <submittedName>
        <fullName evidence="1">Uncharacterized protein</fullName>
    </submittedName>
</protein>
<reference evidence="1" key="1">
    <citation type="submission" date="2019-12" db="EMBL/GenBank/DDBJ databases">
        <title>The whole-genome sequencing of Haloarcula japonica strain pws8.</title>
        <authorList>
            <person name="Verma D.K."/>
            <person name="Gopal K."/>
            <person name="Prasad E.S."/>
        </authorList>
    </citation>
    <scope>NUCLEOTIDE SEQUENCE</scope>
    <source>
        <strain evidence="1">Pws8</strain>
    </source>
</reference>
<evidence type="ECO:0000313" key="1">
    <source>
        <dbReference type="EMBL" id="NLV05967.1"/>
    </source>
</evidence>
<organism evidence="1 2">
    <name type="scientific">Haloarcula rubripromontorii</name>
    <dbReference type="NCBI Taxonomy" id="1705562"/>
    <lineage>
        <taxon>Archaea</taxon>
        <taxon>Methanobacteriati</taxon>
        <taxon>Methanobacteriota</taxon>
        <taxon>Stenosarchaea group</taxon>
        <taxon>Halobacteria</taxon>
        <taxon>Halobacteriales</taxon>
        <taxon>Haloarculaceae</taxon>
        <taxon>Haloarcula</taxon>
    </lineage>
</organism>
<dbReference type="AlphaFoldDB" id="A0A847U0F0"/>
<accession>A0A847U0F0</accession>
<dbReference type="EMBL" id="WOWB01000001">
    <property type="protein sequence ID" value="NLV05967.1"/>
    <property type="molecule type" value="Genomic_DNA"/>
</dbReference>
<name>A0A847U0F0_9EURY</name>
<dbReference type="Proteomes" id="UP000610611">
    <property type="component" value="Unassembled WGS sequence"/>
</dbReference>